<protein>
    <submittedName>
        <fullName evidence="1">Uncharacterized protein</fullName>
    </submittedName>
</protein>
<evidence type="ECO:0000313" key="2">
    <source>
        <dbReference type="Proteomes" id="UP000324222"/>
    </source>
</evidence>
<evidence type="ECO:0000313" key="1">
    <source>
        <dbReference type="EMBL" id="MPC28749.1"/>
    </source>
</evidence>
<gene>
    <name evidence="1" type="ORF">E2C01_021959</name>
</gene>
<name>A0A5B7E5S2_PORTR</name>
<organism evidence="1 2">
    <name type="scientific">Portunus trituberculatus</name>
    <name type="common">Swimming crab</name>
    <name type="synonym">Neptunus trituberculatus</name>
    <dbReference type="NCBI Taxonomy" id="210409"/>
    <lineage>
        <taxon>Eukaryota</taxon>
        <taxon>Metazoa</taxon>
        <taxon>Ecdysozoa</taxon>
        <taxon>Arthropoda</taxon>
        <taxon>Crustacea</taxon>
        <taxon>Multicrustacea</taxon>
        <taxon>Malacostraca</taxon>
        <taxon>Eumalacostraca</taxon>
        <taxon>Eucarida</taxon>
        <taxon>Decapoda</taxon>
        <taxon>Pleocyemata</taxon>
        <taxon>Brachyura</taxon>
        <taxon>Eubrachyura</taxon>
        <taxon>Portunoidea</taxon>
        <taxon>Portunidae</taxon>
        <taxon>Portuninae</taxon>
        <taxon>Portunus</taxon>
    </lineage>
</organism>
<dbReference type="AlphaFoldDB" id="A0A5B7E5S2"/>
<keyword evidence="2" id="KW-1185">Reference proteome</keyword>
<comment type="caution">
    <text evidence="1">The sequence shown here is derived from an EMBL/GenBank/DDBJ whole genome shotgun (WGS) entry which is preliminary data.</text>
</comment>
<proteinExistence type="predicted"/>
<reference evidence="1 2" key="1">
    <citation type="submission" date="2019-05" db="EMBL/GenBank/DDBJ databases">
        <title>Another draft genome of Portunus trituberculatus and its Hox gene families provides insights of decapod evolution.</title>
        <authorList>
            <person name="Jeong J.-H."/>
            <person name="Song I."/>
            <person name="Kim S."/>
            <person name="Choi T."/>
            <person name="Kim D."/>
            <person name="Ryu S."/>
            <person name="Kim W."/>
        </authorList>
    </citation>
    <scope>NUCLEOTIDE SEQUENCE [LARGE SCALE GENOMIC DNA]</scope>
    <source>
        <tissue evidence="1">Muscle</tissue>
    </source>
</reference>
<dbReference type="EMBL" id="VSRR010001960">
    <property type="protein sequence ID" value="MPC28749.1"/>
    <property type="molecule type" value="Genomic_DNA"/>
</dbReference>
<dbReference type="Proteomes" id="UP000324222">
    <property type="component" value="Unassembled WGS sequence"/>
</dbReference>
<accession>A0A5B7E5S2</accession>
<sequence length="126" mass="13801">MSTAGESETCAVAADSGEAEVELVVARNVTDAPAPEAPGLFIFHPAHLEGRQAGKEVKSDIWRWRIREAPDDHSAIDWFAVLNETPRSVNSGQRLGQGRIRANKVTSQKVGRIFLRPLRGVLSIEE</sequence>